<evidence type="ECO:0000313" key="5">
    <source>
        <dbReference type="EMBL" id="VYU13427.1"/>
    </source>
</evidence>
<protein>
    <submittedName>
        <fullName evidence="5">Uncharacterized protein</fullName>
    </submittedName>
</protein>
<keyword evidence="4" id="KW-0572">Peptidoglycan-anchor</keyword>
<gene>
    <name evidence="5" type="ORF">ECLFYP2_02539</name>
</gene>
<sequence length="95" mass="10361">MKMKKRVIISKSALVGMLILGTTFPSTWPIAQATETQQTEQQTPSIDSSVPLLADSTGSMNTGETSSVLLSVSGILFLIGGLVFLYRKKSWRKQQ</sequence>
<reference evidence="5" key="1">
    <citation type="submission" date="2019-11" db="EMBL/GenBank/DDBJ databases">
        <authorList>
            <person name="Feng L."/>
        </authorList>
    </citation>
    <scope>NUCLEOTIDE SEQUENCE</scope>
    <source>
        <strain evidence="5">ECasseliflavusLFYP2</strain>
    </source>
</reference>
<evidence type="ECO:0000256" key="3">
    <source>
        <dbReference type="ARBA" id="ARBA00022729"/>
    </source>
</evidence>
<dbReference type="AlphaFoldDB" id="A0A6N3CHR2"/>
<dbReference type="InterPro" id="IPR019931">
    <property type="entry name" value="LPXTG_anchor"/>
</dbReference>
<dbReference type="Pfam" id="PF00746">
    <property type="entry name" value="Gram_pos_anchor"/>
    <property type="match status" value="1"/>
</dbReference>
<keyword evidence="2" id="KW-0964">Secreted</keyword>
<accession>A0A6N3CHR2</accession>
<evidence type="ECO:0000256" key="2">
    <source>
        <dbReference type="ARBA" id="ARBA00022525"/>
    </source>
</evidence>
<organism evidence="5">
    <name type="scientific">Enterococcus casseliflavus</name>
    <name type="common">Enterococcus flavescens</name>
    <dbReference type="NCBI Taxonomy" id="37734"/>
    <lineage>
        <taxon>Bacteria</taxon>
        <taxon>Bacillati</taxon>
        <taxon>Bacillota</taxon>
        <taxon>Bacilli</taxon>
        <taxon>Lactobacillales</taxon>
        <taxon>Enterococcaceae</taxon>
        <taxon>Enterococcus</taxon>
    </lineage>
</organism>
<dbReference type="EMBL" id="CACRTX010000008">
    <property type="protein sequence ID" value="VYU13427.1"/>
    <property type="molecule type" value="Genomic_DNA"/>
</dbReference>
<keyword evidence="1" id="KW-0134">Cell wall</keyword>
<name>A0A6N3CHR2_ENTCA</name>
<evidence type="ECO:0000256" key="1">
    <source>
        <dbReference type="ARBA" id="ARBA00022512"/>
    </source>
</evidence>
<keyword evidence="3" id="KW-0732">Signal</keyword>
<dbReference type="NCBIfam" id="TIGR01167">
    <property type="entry name" value="LPXTG_anchor"/>
    <property type="match status" value="1"/>
</dbReference>
<proteinExistence type="predicted"/>
<evidence type="ECO:0000256" key="4">
    <source>
        <dbReference type="ARBA" id="ARBA00023088"/>
    </source>
</evidence>